<dbReference type="PANTHER" id="PTHR10728:SF40">
    <property type="entry name" value="PATATIN FAMILY PROTEIN"/>
    <property type="match status" value="1"/>
</dbReference>
<feature type="transmembrane region" description="Helical" evidence="1">
    <location>
        <begin position="249"/>
        <end position="268"/>
    </location>
</feature>
<feature type="transmembrane region" description="Helical" evidence="1">
    <location>
        <begin position="538"/>
        <end position="559"/>
    </location>
</feature>
<feature type="transmembrane region" description="Helical" evidence="1">
    <location>
        <begin position="598"/>
        <end position="616"/>
    </location>
</feature>
<keyword evidence="3" id="KW-1185">Reference proteome</keyword>
<sequence length="1020" mass="109644">MPTATIHDCVDGIRRGGTGMAEPLNTIAVLCAEAEAIHGEEALKELPTLPPDLSRLDDEAAKAMGRKVSAHLGRLESTALCLSGGGIRSASFALGIIQALASWPSRNERHQKTCVPPPDTGQALLGQFNYLSTVSGGGYIGGWLSAWLMHDGFAKVLPALRSRDGAIGGVEPSQINDIRRYGNYLTPKVGLLSADTWAAAAMMARNLRLNWTLLLPLFLLSILFVKLVVLGETAPAMVGDSGRPWFGALGTWGVGLLSAVLAAFALSLSQRLDFNHESGEEGGRQENTGKTAESFSQKQFIGRSLIPAILAGLFWTAILDSRYVSDALPADCCSASAGSGHLILVIGVLFGIVIFGAARLYGRLRSGQYAEKRPGILDLLKLKSWGWLVAGACYGALIGFGTRVLPPAFDPVSHWPDPQQQILLVLFGLPWFLMSQMAAESVYVALTSSEARTDEQREWFARSAGWFIAVSVFWILGTALTLLGSLALALAQAEWSLPIELSAVGAAVSTVVGWLAGASARTPAEGAANNLTGKIFSALAMVAATLFFGFLVVLGSAWIDLVALNAPLIGFPQEWYIFLRAAAVEPDPCCSVTSYPGAFLQLCILGVLLAAVARFASRFVNINRFSLHGLYRNRLVRAFLGPSYPNRKPDRFTGFDMNDNVYMSQLWGADATPHRGDNWRPFHILNLTLNVVSSRELAWQQRKAMSFTVSPLHSGAAGLEPRPNVDGVARSLYLGAYRDSKHYGGANGITLGTAMAVSGAAVNPNMGYHSSPVVTLLLTMLNVRLGWWLGNPGKAGADTWQHSGPPDAAKAIVSEAFGLTTEALAYVNLSDGGHFENLGLYEMVRRRCRYIVVSDAGCDADFAFEDLGNAVRKVEIDFGIPIRFIRLQDLKPRPAEPGMSLPDIPYHSIGIIDYPAVDGADAECGLILYVKASFHNCNESAGVKAYAKAHPDFPHEPTTDQWFDEAQFESYRSLGFEIMTMILNEAAGACNVVQPGQHDLKGLLKALCNAAIRSTPCGSV</sequence>
<feature type="transmembrane region" description="Helical" evidence="1">
    <location>
        <begin position="382"/>
        <end position="402"/>
    </location>
</feature>
<feature type="transmembrane region" description="Helical" evidence="1">
    <location>
        <begin position="211"/>
        <end position="229"/>
    </location>
</feature>
<dbReference type="OrthoDB" id="100544at2"/>
<protein>
    <submittedName>
        <fullName evidence="2">Uncharacterized protein</fullName>
    </submittedName>
</protein>
<dbReference type="PANTHER" id="PTHR10728">
    <property type="entry name" value="CYTOSOLIC PHOSPHOLIPASE A2"/>
    <property type="match status" value="1"/>
</dbReference>
<dbReference type="Gene3D" id="3.40.1090.10">
    <property type="entry name" value="Cytosolic phospholipase A2 catalytic domain"/>
    <property type="match status" value="1"/>
</dbReference>
<feature type="transmembrane region" description="Helical" evidence="1">
    <location>
        <begin position="497"/>
        <end position="517"/>
    </location>
</feature>
<evidence type="ECO:0000313" key="3">
    <source>
        <dbReference type="Proteomes" id="UP000249605"/>
    </source>
</evidence>
<feature type="transmembrane region" description="Helical" evidence="1">
    <location>
        <begin position="339"/>
        <end position="361"/>
    </location>
</feature>
<gene>
    <name evidence="2" type="ORF">DM194_20000</name>
</gene>
<dbReference type="SUPFAM" id="SSF52151">
    <property type="entry name" value="FabD/lysophospholipase-like"/>
    <property type="match status" value="1"/>
</dbReference>
<keyword evidence="2" id="KW-0614">Plasmid</keyword>
<geneLocation type="plasmid" evidence="2 3">
    <name>unnamed2</name>
</geneLocation>
<feature type="transmembrane region" description="Helical" evidence="1">
    <location>
        <begin position="466"/>
        <end position="491"/>
    </location>
</feature>
<evidence type="ECO:0000256" key="1">
    <source>
        <dbReference type="SAM" id="Phobius"/>
    </source>
</evidence>
<name>A0A2U9SAQ4_9PROT</name>
<dbReference type="RefSeq" id="WP_111069335.1">
    <property type="nucleotide sequence ID" value="NZ_CP029832.1"/>
</dbReference>
<organism evidence="2 3">
    <name type="scientific">Azospirillum ramasamyi</name>
    <dbReference type="NCBI Taxonomy" id="682998"/>
    <lineage>
        <taxon>Bacteria</taxon>
        <taxon>Pseudomonadati</taxon>
        <taxon>Pseudomonadota</taxon>
        <taxon>Alphaproteobacteria</taxon>
        <taxon>Rhodospirillales</taxon>
        <taxon>Azospirillaceae</taxon>
        <taxon>Azospirillum</taxon>
    </lineage>
</organism>
<feature type="transmembrane region" description="Helical" evidence="1">
    <location>
        <begin position="300"/>
        <end position="319"/>
    </location>
</feature>
<dbReference type="GO" id="GO:0005829">
    <property type="term" value="C:cytosol"/>
    <property type="evidence" value="ECO:0007669"/>
    <property type="project" value="TreeGrafter"/>
</dbReference>
<evidence type="ECO:0000313" key="2">
    <source>
        <dbReference type="EMBL" id="AWU96595.1"/>
    </source>
</evidence>
<accession>A0A2U9SAQ4</accession>
<dbReference type="AlphaFoldDB" id="A0A2U9SAQ4"/>
<keyword evidence="1" id="KW-1133">Transmembrane helix</keyword>
<dbReference type="KEGG" id="azm:DM194_20000"/>
<dbReference type="Proteomes" id="UP000249605">
    <property type="component" value="Plasmid unnamed2"/>
</dbReference>
<feature type="transmembrane region" description="Helical" evidence="1">
    <location>
        <begin position="422"/>
        <end position="446"/>
    </location>
</feature>
<keyword evidence="1" id="KW-0812">Transmembrane</keyword>
<dbReference type="GO" id="GO:0004623">
    <property type="term" value="F:phospholipase A2 activity"/>
    <property type="evidence" value="ECO:0007669"/>
    <property type="project" value="TreeGrafter"/>
</dbReference>
<dbReference type="InterPro" id="IPR016035">
    <property type="entry name" value="Acyl_Trfase/lysoPLipase"/>
</dbReference>
<dbReference type="GO" id="GO:0046475">
    <property type="term" value="P:glycerophospholipid catabolic process"/>
    <property type="evidence" value="ECO:0007669"/>
    <property type="project" value="TreeGrafter"/>
</dbReference>
<reference evidence="2 3" key="1">
    <citation type="submission" date="2018-06" db="EMBL/GenBank/DDBJ databases">
        <title>Complete genome sequencing of Azospirillum sp. M2T2B2.</title>
        <authorList>
            <person name="Heo J."/>
            <person name="Kim S.-J."/>
            <person name="Kwon S.-W."/>
            <person name="Anandham R."/>
        </authorList>
    </citation>
    <scope>NUCLEOTIDE SEQUENCE [LARGE SCALE GENOMIC DNA]</scope>
    <source>
        <strain evidence="2 3">M2T2B2</strain>
        <plasmid evidence="2 3">unnamed2</plasmid>
    </source>
</reference>
<keyword evidence="1" id="KW-0472">Membrane</keyword>
<proteinExistence type="predicted"/>
<dbReference type="EMBL" id="CP029832">
    <property type="protein sequence ID" value="AWU96595.1"/>
    <property type="molecule type" value="Genomic_DNA"/>
</dbReference>